<dbReference type="STRING" id="451.B6N58_13415"/>
<reference evidence="4" key="1">
    <citation type="submission" date="2014-09" db="EMBL/GenBank/DDBJ databases">
        <authorList>
            <person name="Gomez-Valero L."/>
        </authorList>
    </citation>
    <scope>NUCLEOTIDE SEQUENCE [LARGE SCALE GENOMIC DNA]</scope>
    <source>
        <strain evidence="4">ATCC33218</strain>
    </source>
</reference>
<organism evidence="2 4">
    <name type="scientific">Legionella micdadei</name>
    <name type="common">Tatlockia micdadei</name>
    <dbReference type="NCBI Taxonomy" id="451"/>
    <lineage>
        <taxon>Bacteria</taxon>
        <taxon>Pseudomonadati</taxon>
        <taxon>Pseudomonadota</taxon>
        <taxon>Gammaproteobacteria</taxon>
        <taxon>Legionellales</taxon>
        <taxon>Legionellaceae</taxon>
        <taxon>Legionella</taxon>
    </lineage>
</organism>
<dbReference type="Proteomes" id="UP000182998">
    <property type="component" value="Unassembled WGS sequence"/>
</dbReference>
<evidence type="ECO:0000313" key="3">
    <source>
        <dbReference type="EMBL" id="SCY73770.1"/>
    </source>
</evidence>
<reference evidence="2" key="2">
    <citation type="submission" date="2014-09" db="EMBL/GenBank/DDBJ databases">
        <authorList>
            <person name="GOMEZ-VALERO Laura"/>
        </authorList>
    </citation>
    <scope>NUCLEOTIDE SEQUENCE</scope>
    <source>
        <strain evidence="2">ATCC33218</strain>
    </source>
</reference>
<evidence type="ECO:0000256" key="1">
    <source>
        <dbReference type="SAM" id="Coils"/>
    </source>
</evidence>
<dbReference type="RefSeq" id="WP_045100264.1">
    <property type="nucleotide sequence ID" value="NZ_CP020614.1"/>
</dbReference>
<dbReference type="EMBL" id="LN614830">
    <property type="protein sequence ID" value="CEG62143.1"/>
    <property type="molecule type" value="Genomic_DNA"/>
</dbReference>
<dbReference type="PATRIC" id="fig|451.8.peg.2496"/>
<dbReference type="Proteomes" id="UP000032414">
    <property type="component" value="Chromosome I"/>
</dbReference>
<evidence type="ECO:0000313" key="5">
    <source>
        <dbReference type="Proteomes" id="UP000182998"/>
    </source>
</evidence>
<feature type="coiled-coil region" evidence="1">
    <location>
        <begin position="428"/>
        <end position="455"/>
    </location>
</feature>
<sequence>MNLGPFWCERDKSWVRFVYENEIVKAEIAQISSKDPRITTDWQPITRGNWHVSYAYKQQEAVPGFYVLRDGVLYFTDWNPNRVTGINASVLKKSGWFPYNILKDNPFIGHQKEEVSTLLPNTALPLTPEMLLEKLTEERALEEKRIREAQEAERIRVEQEKAQWEACKKGNIRYRGLEAAGRDTLFEIGTLEILYNELSLALYDFHISNYDNCEDYLYALKTIIEEDGDPHHQAIVNMASRTDIDRDLGFTGDEELRKALMAHKKTFFFNLLREEVNYLSNEFHIECNLLSHEEIAEHEEEQRALRNMTFDEMYEQEGSDQELQAALELSRIETERQEQERVHFEQQYQHVLAASLVSNHYPHYDPIEVVEEDQLSLIRNAVTKAQESYKEWYDDKDGVKEIRGRDGFFSRWFFRHGPSGQKRASEFKDDIVRNIHDEENAIERINELLQDSKTAYNRHSFASFLLDELRKIDGSCWSTIAPPKEGIYDKNQVIKRLSVSSGDLGILGRIF</sequence>
<dbReference type="OrthoDB" id="5636019at2"/>
<keyword evidence="5" id="KW-1185">Reference proteome</keyword>
<dbReference type="AlphaFoldDB" id="A0A098GI38"/>
<gene>
    <name evidence="2" type="ORF">LMI_2905</name>
    <name evidence="3" type="ORF">SAMN02982997_02716</name>
</gene>
<accession>A0A098GI38</accession>
<protein>
    <submittedName>
        <fullName evidence="2">Uncharacterized protein</fullName>
    </submittedName>
</protein>
<dbReference type="KEGG" id="tmc:LMI_2905"/>
<evidence type="ECO:0000313" key="4">
    <source>
        <dbReference type="Proteomes" id="UP000032414"/>
    </source>
</evidence>
<evidence type="ECO:0000313" key="2">
    <source>
        <dbReference type="EMBL" id="CEG62143.1"/>
    </source>
</evidence>
<dbReference type="HOGENOM" id="CLU_533088_0_0_6"/>
<proteinExistence type="predicted"/>
<keyword evidence="1" id="KW-0175">Coiled coil</keyword>
<dbReference type="EMBL" id="FMVN01000016">
    <property type="protein sequence ID" value="SCY73770.1"/>
    <property type="molecule type" value="Genomic_DNA"/>
</dbReference>
<name>A0A098GI38_LEGMI</name>
<reference evidence="3 5" key="3">
    <citation type="submission" date="2016-10" db="EMBL/GenBank/DDBJ databases">
        <authorList>
            <person name="Varghese N."/>
            <person name="Submissions S."/>
        </authorList>
    </citation>
    <scope>NUCLEOTIDE SEQUENCE [LARGE SCALE GENOMIC DNA]</scope>
    <source>
        <strain evidence="3 5">ATCC 33218</strain>
    </source>
</reference>